<comment type="caution">
    <text evidence="3">The sequence shown here is derived from an EMBL/GenBank/DDBJ whole genome shotgun (WGS) entry which is preliminary data.</text>
</comment>
<dbReference type="InterPro" id="IPR000421">
    <property type="entry name" value="FA58C"/>
</dbReference>
<dbReference type="Pfam" id="PF08522">
    <property type="entry name" value="BT_3987-like_N"/>
    <property type="match status" value="1"/>
</dbReference>
<dbReference type="InterPro" id="IPR008979">
    <property type="entry name" value="Galactose-bd-like_sf"/>
</dbReference>
<dbReference type="Pfam" id="PF00754">
    <property type="entry name" value="F5_F8_type_C"/>
    <property type="match status" value="1"/>
</dbReference>
<evidence type="ECO:0000313" key="3">
    <source>
        <dbReference type="EMBL" id="MCH5599171.1"/>
    </source>
</evidence>
<dbReference type="Gene3D" id="2.60.40.1740">
    <property type="entry name" value="hypothetical protein (bacova_03559)"/>
    <property type="match status" value="1"/>
</dbReference>
<feature type="signal peptide" evidence="1">
    <location>
        <begin position="1"/>
        <end position="20"/>
    </location>
</feature>
<organism evidence="3 4">
    <name type="scientific">Niabella ginsengisoli</name>
    <dbReference type="NCBI Taxonomy" id="522298"/>
    <lineage>
        <taxon>Bacteria</taxon>
        <taxon>Pseudomonadati</taxon>
        <taxon>Bacteroidota</taxon>
        <taxon>Chitinophagia</taxon>
        <taxon>Chitinophagales</taxon>
        <taxon>Chitinophagaceae</taxon>
        <taxon>Niabella</taxon>
    </lineage>
</organism>
<dbReference type="InterPro" id="IPR013728">
    <property type="entry name" value="BT_3987-like_N"/>
</dbReference>
<dbReference type="RefSeq" id="WP_240830847.1">
    <property type="nucleotide sequence ID" value="NZ_JAKWBL010000003.1"/>
</dbReference>
<protein>
    <submittedName>
        <fullName evidence="3">DUF1735 domain-containing protein</fullName>
    </submittedName>
</protein>
<gene>
    <name evidence="3" type="ORF">MKP09_15265</name>
</gene>
<evidence type="ECO:0000259" key="2">
    <source>
        <dbReference type="PROSITE" id="PS50022"/>
    </source>
</evidence>
<keyword evidence="4" id="KW-1185">Reference proteome</keyword>
<reference evidence="3 4" key="1">
    <citation type="submission" date="2022-02" db="EMBL/GenBank/DDBJ databases">
        <authorList>
            <person name="Min J."/>
        </authorList>
    </citation>
    <scope>NUCLEOTIDE SEQUENCE [LARGE SCALE GENOMIC DNA]</scope>
    <source>
        <strain evidence="3 4">GR10-1</strain>
    </source>
</reference>
<keyword evidence="1" id="KW-0732">Signal</keyword>
<accession>A0ABS9SLJ8</accession>
<dbReference type="SUPFAM" id="SSF49785">
    <property type="entry name" value="Galactose-binding domain-like"/>
    <property type="match status" value="1"/>
</dbReference>
<evidence type="ECO:0000313" key="4">
    <source>
        <dbReference type="Proteomes" id="UP001202248"/>
    </source>
</evidence>
<sequence>MRIYLKIIAACISISALMTACDKKDEITSEEGVIYMTQAIDARSSIDLLIADTAQSFTFGGAYGGQLYPQQDIQLSFKLDTGLIAAYNASHSTSYEKLPVDKYTISNLETIIRSGRTTSDGIKVSVDTKTLPKDAEYLMPITLQTASTGKINEELKTAYFKIKISRKETDLTSMATLTVSKDNNDGPNGGEGSAKLVDNNLTTKFLTGGFPIVLWMQLKFPEAVSIQSYKLTSGNDAPERDPKDWKFFGSNDGNTWVELDSKTNQSFSGRTQTVQYEFENDTPYSYYRWQVEKNNGSDAFQITEWRVITFK</sequence>
<feature type="chain" id="PRO_5046230786" evidence="1">
    <location>
        <begin position="21"/>
        <end position="311"/>
    </location>
</feature>
<evidence type="ECO:0000256" key="1">
    <source>
        <dbReference type="SAM" id="SignalP"/>
    </source>
</evidence>
<dbReference type="PROSITE" id="PS51257">
    <property type="entry name" value="PROKAR_LIPOPROTEIN"/>
    <property type="match status" value="1"/>
</dbReference>
<dbReference type="Proteomes" id="UP001202248">
    <property type="component" value="Unassembled WGS sequence"/>
</dbReference>
<proteinExistence type="predicted"/>
<feature type="domain" description="F5/8 type C" evidence="2">
    <location>
        <begin position="159"/>
        <end position="288"/>
    </location>
</feature>
<dbReference type="Gene3D" id="2.60.120.260">
    <property type="entry name" value="Galactose-binding domain-like"/>
    <property type="match status" value="1"/>
</dbReference>
<name>A0ABS9SLJ8_9BACT</name>
<dbReference type="PROSITE" id="PS50022">
    <property type="entry name" value="FA58C_3"/>
    <property type="match status" value="1"/>
</dbReference>
<dbReference type="EMBL" id="JAKWBL010000003">
    <property type="protein sequence ID" value="MCH5599171.1"/>
    <property type="molecule type" value="Genomic_DNA"/>
</dbReference>